<dbReference type="KEGG" id="bbd:Belba_2698"/>
<dbReference type="PATRIC" id="fig|866536.3.peg.2779"/>
<evidence type="ECO:0008006" key="8">
    <source>
        <dbReference type="Google" id="ProtNLM"/>
    </source>
</evidence>
<dbReference type="GO" id="GO:0006629">
    <property type="term" value="P:lipid metabolic process"/>
    <property type="evidence" value="ECO:0007669"/>
    <property type="project" value="UniProtKB-KW"/>
</dbReference>
<protein>
    <recommendedName>
        <fullName evidence="8">Hemolysin</fullName>
    </recommendedName>
</protein>
<name>I3Z7M4_BELBD</name>
<dbReference type="STRING" id="866536.Belba_2698"/>
<keyword evidence="5" id="KW-0012">Acyltransferase</keyword>
<dbReference type="InterPro" id="IPR052351">
    <property type="entry name" value="Ornithine_N-alpha-AT"/>
</dbReference>
<dbReference type="eggNOG" id="COG3176">
    <property type="taxonomic scope" value="Bacteria"/>
</dbReference>
<dbReference type="Proteomes" id="UP000006050">
    <property type="component" value="Chromosome"/>
</dbReference>
<evidence type="ECO:0000256" key="2">
    <source>
        <dbReference type="ARBA" id="ARBA00022516"/>
    </source>
</evidence>
<gene>
    <name evidence="6" type="ordered locus">Belba_2698</name>
</gene>
<keyword evidence="2" id="KW-0444">Lipid biosynthesis</keyword>
<comment type="pathway">
    <text evidence="1">Lipid metabolism.</text>
</comment>
<dbReference type="RefSeq" id="WP_014773194.1">
    <property type="nucleotide sequence ID" value="NC_018010.1"/>
</dbReference>
<evidence type="ECO:0000256" key="5">
    <source>
        <dbReference type="ARBA" id="ARBA00023315"/>
    </source>
</evidence>
<dbReference type="HOGENOM" id="CLU_033329_0_0_10"/>
<dbReference type="InterPro" id="IPR016181">
    <property type="entry name" value="Acyl_CoA_acyltransferase"/>
</dbReference>
<dbReference type="PANTHER" id="PTHR37323">
    <property type="entry name" value="GCN5-RELATED N-ACETYLTRANSFERASE"/>
    <property type="match status" value="1"/>
</dbReference>
<dbReference type="OrthoDB" id="1113830at2"/>
<keyword evidence="4" id="KW-0443">Lipid metabolism</keyword>
<proteinExistence type="predicted"/>
<dbReference type="AlphaFoldDB" id="I3Z7M4"/>
<organism evidence="6 7">
    <name type="scientific">Belliella baltica (strain DSM 15883 / CIP 108006 / LMG 21964 / BA134)</name>
    <dbReference type="NCBI Taxonomy" id="866536"/>
    <lineage>
        <taxon>Bacteria</taxon>
        <taxon>Pseudomonadati</taxon>
        <taxon>Bacteroidota</taxon>
        <taxon>Cytophagia</taxon>
        <taxon>Cytophagales</taxon>
        <taxon>Cyclobacteriaceae</taxon>
        <taxon>Belliella</taxon>
    </lineage>
</organism>
<keyword evidence="3" id="KW-0808">Transferase</keyword>
<accession>I3Z7M4</accession>
<reference evidence="7" key="1">
    <citation type="submission" date="2012-06" db="EMBL/GenBank/DDBJ databases">
        <title>The complete genome of Belliella baltica DSM 15883.</title>
        <authorList>
            <person name="Lucas S."/>
            <person name="Copeland A."/>
            <person name="Lapidus A."/>
            <person name="Goodwin L."/>
            <person name="Pitluck S."/>
            <person name="Peters L."/>
            <person name="Mikhailova N."/>
            <person name="Davenport K."/>
            <person name="Kyrpides N."/>
            <person name="Mavromatis K."/>
            <person name="Pagani I."/>
            <person name="Ivanova N."/>
            <person name="Ovchinnikova G."/>
            <person name="Zeytun A."/>
            <person name="Detter J.C."/>
            <person name="Han C."/>
            <person name="Land M."/>
            <person name="Hauser L."/>
            <person name="Markowitz V."/>
            <person name="Cheng J.-F."/>
            <person name="Hugenholtz P."/>
            <person name="Woyke T."/>
            <person name="Wu D."/>
            <person name="Tindall B."/>
            <person name="Pomrenke H."/>
            <person name="Brambilla E."/>
            <person name="Klenk H.-P."/>
            <person name="Eisen J.A."/>
        </authorList>
    </citation>
    <scope>NUCLEOTIDE SEQUENCE [LARGE SCALE GENOMIC DNA]</scope>
    <source>
        <strain evidence="7">DSM 15883 / CIP 108006 / LMG 21964 / BA134</strain>
    </source>
</reference>
<evidence type="ECO:0000256" key="1">
    <source>
        <dbReference type="ARBA" id="ARBA00005189"/>
    </source>
</evidence>
<evidence type="ECO:0000256" key="4">
    <source>
        <dbReference type="ARBA" id="ARBA00023098"/>
    </source>
</evidence>
<evidence type="ECO:0000313" key="6">
    <source>
        <dbReference type="EMBL" id="AFL85242.1"/>
    </source>
</evidence>
<evidence type="ECO:0000256" key="3">
    <source>
        <dbReference type="ARBA" id="ARBA00022679"/>
    </source>
</evidence>
<dbReference type="Pfam" id="PF13444">
    <property type="entry name" value="Acetyltransf_5"/>
    <property type="match status" value="1"/>
</dbReference>
<keyword evidence="7" id="KW-1185">Reference proteome</keyword>
<evidence type="ECO:0000313" key="7">
    <source>
        <dbReference type="Proteomes" id="UP000006050"/>
    </source>
</evidence>
<sequence length="317" mass="36948">MQEIIPAVDKELLKKELIPERFLRYTNNGNNHIYLIDYHNSPNVVREIGRLRELTFRGAGGGTGQPLDIDENDTCENCYQQLITWNPEDEEIVAGYRLIDCKNAQIDKKGELNLSTSHLFKFSEKFIKEYIPHTIELGRSFVQPKYQPSIDNRKGLFSLDNLWDGLGAVVMLHPEVKYLFGKVTMYPHYNREARDLLLYFMNHYFPDKENLVSPLDNLRLTYETDMTEVRDTFKDLEYKEGYKLLNSRIRAAKENIPPLINTYMNLSPTMKTFGTALNDEFGAVEETGILITIADIYESKKHRHMETFIRDQVFGSR</sequence>
<dbReference type="EMBL" id="CP003281">
    <property type="protein sequence ID" value="AFL85242.1"/>
    <property type="molecule type" value="Genomic_DNA"/>
</dbReference>
<dbReference type="SUPFAM" id="SSF55729">
    <property type="entry name" value="Acyl-CoA N-acyltransferases (Nat)"/>
    <property type="match status" value="1"/>
</dbReference>
<dbReference type="PANTHER" id="PTHR37323:SF1">
    <property type="entry name" value="L-ORNITHINE N(ALPHA)-ACYLTRANSFERASE"/>
    <property type="match status" value="1"/>
</dbReference>
<dbReference type="GO" id="GO:0016746">
    <property type="term" value="F:acyltransferase activity"/>
    <property type="evidence" value="ECO:0007669"/>
    <property type="project" value="UniProtKB-KW"/>
</dbReference>